<evidence type="ECO:0000313" key="3">
    <source>
        <dbReference type="Proteomes" id="UP000198211"/>
    </source>
</evidence>
<feature type="region of interest" description="Disordered" evidence="1">
    <location>
        <begin position="58"/>
        <end position="85"/>
    </location>
</feature>
<sequence>MNSTSTSQVAEDTVSLLMAMGMEAHAYPSSTPLADWTTSEAGAELQRWKRKLKTAFGSKDVGTGRQPVARSTGERVNPASIPLPRTPKKITRAVFGSTEQSPYFHASHMVTPRYALLEKRSKRSRRRTLDLALGEAPLDVKRPRTTRLSDAGNLFYQDDDVNDARPELAWQIRELTAMEEMDPTTKFEIAQHRPLGKITPFRGKLDESESSMQWLRGLCMR</sequence>
<name>A0A225URQ7_9STRA</name>
<evidence type="ECO:0000256" key="1">
    <source>
        <dbReference type="SAM" id="MobiDB-lite"/>
    </source>
</evidence>
<keyword evidence="2" id="KW-0645">Protease</keyword>
<keyword evidence="2" id="KW-0378">Hydrolase</keyword>
<accession>A0A225URQ7</accession>
<dbReference type="GO" id="GO:0008233">
    <property type="term" value="F:peptidase activity"/>
    <property type="evidence" value="ECO:0007669"/>
    <property type="project" value="UniProtKB-KW"/>
</dbReference>
<comment type="caution">
    <text evidence="2">The sequence shown here is derived from an EMBL/GenBank/DDBJ whole genome shotgun (WGS) entry which is preliminary data.</text>
</comment>
<dbReference type="GO" id="GO:0006508">
    <property type="term" value="P:proteolysis"/>
    <property type="evidence" value="ECO:0007669"/>
    <property type="project" value="UniProtKB-KW"/>
</dbReference>
<proteinExistence type="predicted"/>
<dbReference type="AlphaFoldDB" id="A0A225URQ7"/>
<keyword evidence="3" id="KW-1185">Reference proteome</keyword>
<dbReference type="OrthoDB" id="10554453at2759"/>
<protein>
    <submittedName>
        <fullName evidence="2">Eukaryotic/viral aspartic protease</fullName>
    </submittedName>
</protein>
<reference evidence="3" key="1">
    <citation type="submission" date="2017-03" db="EMBL/GenBank/DDBJ databases">
        <title>Phytopthora megakarya and P. palmivora, two closely related causual agents of cacao black pod achieved similar genome size and gene model numbers by different mechanisms.</title>
        <authorList>
            <person name="Ali S."/>
            <person name="Shao J."/>
            <person name="Larry D.J."/>
            <person name="Kronmiller B."/>
            <person name="Shen D."/>
            <person name="Strem M.D."/>
            <person name="Melnick R.L."/>
            <person name="Guiltinan M.J."/>
            <person name="Tyler B.M."/>
            <person name="Meinhardt L.W."/>
            <person name="Bailey B.A."/>
        </authorList>
    </citation>
    <scope>NUCLEOTIDE SEQUENCE [LARGE SCALE GENOMIC DNA]</scope>
    <source>
        <strain evidence="3">zdho120</strain>
    </source>
</reference>
<gene>
    <name evidence="2" type="ORF">PHMEG_00035333</name>
</gene>
<dbReference type="EMBL" id="NBNE01013773">
    <property type="protein sequence ID" value="OWY94829.1"/>
    <property type="molecule type" value="Genomic_DNA"/>
</dbReference>
<organism evidence="2 3">
    <name type="scientific">Phytophthora megakarya</name>
    <dbReference type="NCBI Taxonomy" id="4795"/>
    <lineage>
        <taxon>Eukaryota</taxon>
        <taxon>Sar</taxon>
        <taxon>Stramenopiles</taxon>
        <taxon>Oomycota</taxon>
        <taxon>Peronosporomycetes</taxon>
        <taxon>Peronosporales</taxon>
        <taxon>Peronosporaceae</taxon>
        <taxon>Phytophthora</taxon>
    </lineage>
</organism>
<dbReference type="Proteomes" id="UP000198211">
    <property type="component" value="Unassembled WGS sequence"/>
</dbReference>
<evidence type="ECO:0000313" key="2">
    <source>
        <dbReference type="EMBL" id="OWY94829.1"/>
    </source>
</evidence>